<comment type="caution">
    <text evidence="2">The sequence shown here is derived from an EMBL/GenBank/DDBJ whole genome shotgun (WGS) entry which is preliminary data.</text>
</comment>
<evidence type="ECO:0000256" key="1">
    <source>
        <dbReference type="SAM" id="MobiDB-lite"/>
    </source>
</evidence>
<reference evidence="2 3" key="1">
    <citation type="submission" date="2019-03" db="EMBL/GenBank/DDBJ databases">
        <title>Genomic Encyclopedia of Type Strains, Phase IV (KMG-IV): sequencing the most valuable type-strain genomes for metagenomic binning, comparative biology and taxonomic classification.</title>
        <authorList>
            <person name="Goeker M."/>
        </authorList>
    </citation>
    <scope>NUCLEOTIDE SEQUENCE [LARGE SCALE GENOMIC DNA]</scope>
    <source>
        <strain evidence="2 3">DSM 45934</strain>
    </source>
</reference>
<accession>A0A4R2JYM5</accession>
<protein>
    <submittedName>
        <fullName evidence="2">Uncharacterized protein</fullName>
    </submittedName>
</protein>
<dbReference type="Proteomes" id="UP000295680">
    <property type="component" value="Unassembled WGS sequence"/>
</dbReference>
<sequence>MAGPPIPCHSRGFQQLAHGTGLGQAEVVGYPRRQLPVVFRGLRVTETAVGAAEPVTGVRLPDLQPSLVADRQRLPQVVAGPTGVVHRQTVPPEADQDFDSSSRVPAAKTVTAQVPVPPDRRGQPAGVLVVPGARRTAAPAAGRPPAPGHRRARPPRARRNPVRRAILSIAATEPAMCSARYLSSPVRLAVQPCLDFAERSELDRHLVPSDSR</sequence>
<feature type="region of interest" description="Disordered" evidence="1">
    <location>
        <begin position="135"/>
        <end position="161"/>
    </location>
</feature>
<evidence type="ECO:0000313" key="2">
    <source>
        <dbReference type="EMBL" id="TCO59215.1"/>
    </source>
</evidence>
<name>A0A4R2JYM5_9PSEU</name>
<keyword evidence="3" id="KW-1185">Reference proteome</keyword>
<proteinExistence type="predicted"/>
<gene>
    <name evidence="2" type="ORF">EV192_10455</name>
</gene>
<organism evidence="2 3">
    <name type="scientific">Actinocrispum wychmicini</name>
    <dbReference type="NCBI Taxonomy" id="1213861"/>
    <lineage>
        <taxon>Bacteria</taxon>
        <taxon>Bacillati</taxon>
        <taxon>Actinomycetota</taxon>
        <taxon>Actinomycetes</taxon>
        <taxon>Pseudonocardiales</taxon>
        <taxon>Pseudonocardiaceae</taxon>
        <taxon>Actinocrispum</taxon>
    </lineage>
</organism>
<evidence type="ECO:0000313" key="3">
    <source>
        <dbReference type="Proteomes" id="UP000295680"/>
    </source>
</evidence>
<feature type="compositionally biased region" description="Basic residues" evidence="1">
    <location>
        <begin position="148"/>
        <end position="161"/>
    </location>
</feature>
<dbReference type="AlphaFoldDB" id="A0A4R2JYM5"/>
<dbReference type="EMBL" id="SLWS01000004">
    <property type="protein sequence ID" value="TCO59215.1"/>
    <property type="molecule type" value="Genomic_DNA"/>
</dbReference>